<feature type="transmembrane region" description="Helical" evidence="2">
    <location>
        <begin position="33"/>
        <end position="54"/>
    </location>
</feature>
<dbReference type="GO" id="GO:0016020">
    <property type="term" value="C:membrane"/>
    <property type="evidence" value="ECO:0007669"/>
    <property type="project" value="InterPro"/>
</dbReference>
<gene>
    <name evidence="4" type="ORF">BHD05_03590</name>
</gene>
<dbReference type="EMBL" id="CP017146">
    <property type="protein sequence ID" value="QHO68858.1"/>
    <property type="molecule type" value="Genomic_DNA"/>
</dbReference>
<name>A0A7L5AEM8_9MICO</name>
<dbReference type="RefSeq" id="WP_161885222.1">
    <property type="nucleotide sequence ID" value="NZ_CP017146.1"/>
</dbReference>
<feature type="transmembrane region" description="Helical" evidence="2">
    <location>
        <begin position="276"/>
        <end position="293"/>
    </location>
</feature>
<protein>
    <recommendedName>
        <fullName evidence="3">EamA domain-containing protein</fullName>
    </recommendedName>
</protein>
<keyword evidence="2" id="KW-1133">Transmembrane helix</keyword>
<feature type="transmembrane region" description="Helical" evidence="2">
    <location>
        <begin position="217"/>
        <end position="241"/>
    </location>
</feature>
<evidence type="ECO:0000256" key="1">
    <source>
        <dbReference type="ARBA" id="ARBA00007362"/>
    </source>
</evidence>
<comment type="similarity">
    <text evidence="1">Belongs to the EamA transporter family.</text>
</comment>
<dbReference type="InterPro" id="IPR000620">
    <property type="entry name" value="EamA_dom"/>
</dbReference>
<proteinExistence type="inferred from homology"/>
<feature type="transmembrane region" description="Helical" evidence="2">
    <location>
        <begin position="6"/>
        <end position="26"/>
    </location>
</feature>
<dbReference type="AlphaFoldDB" id="A0A7L5AEM8"/>
<dbReference type="KEGG" id="mant:BHD05_03590"/>
<feature type="transmembrane region" description="Helical" evidence="2">
    <location>
        <begin position="176"/>
        <end position="196"/>
    </location>
</feature>
<evidence type="ECO:0000313" key="5">
    <source>
        <dbReference type="Proteomes" id="UP000464507"/>
    </source>
</evidence>
<accession>A0A7L5AEM8</accession>
<dbReference type="InterPro" id="IPR037185">
    <property type="entry name" value="EmrE-like"/>
</dbReference>
<feature type="transmembrane region" description="Helical" evidence="2">
    <location>
        <begin position="60"/>
        <end position="82"/>
    </location>
</feature>
<evidence type="ECO:0000256" key="2">
    <source>
        <dbReference type="SAM" id="Phobius"/>
    </source>
</evidence>
<dbReference type="OrthoDB" id="68076at2"/>
<feature type="transmembrane region" description="Helical" evidence="2">
    <location>
        <begin position="146"/>
        <end position="164"/>
    </location>
</feature>
<evidence type="ECO:0000313" key="4">
    <source>
        <dbReference type="EMBL" id="QHO68858.1"/>
    </source>
</evidence>
<sequence>MLTAILGLGTAVFFGAADFLGGLAAGRILAIRASALSALAGLIVLTAALPLFGGTWSAGALFWGVIVGVVAACTVALLYASLAIGPMSILAPLLAVVAAIVPVVYGLASGEQLALTGYAGVVVALAAVVLVGFVPHKEAVHPRASGIVLAILAGACMGTGIIVLDNTPDDSGILPLVVGRVVAVTVLLAAVAVVAARGPRRASGWRGGWRDGWRDGWVGGIRLGLTGGLLAATADVFMLTGVRVGDVSIIGVLAALCSAVTVVLAALVLRERLAPPQVVGLVLAVAAAGLFAIG</sequence>
<dbReference type="SUPFAM" id="SSF103481">
    <property type="entry name" value="Multidrug resistance efflux transporter EmrE"/>
    <property type="match status" value="1"/>
</dbReference>
<keyword evidence="2" id="KW-0472">Membrane</keyword>
<feature type="domain" description="EamA" evidence="3">
    <location>
        <begin position="145"/>
        <end position="290"/>
    </location>
</feature>
<dbReference type="Pfam" id="PF00892">
    <property type="entry name" value="EamA"/>
    <property type="match status" value="1"/>
</dbReference>
<organism evidence="4 5">
    <name type="scientific">Marisediminicola antarctica</name>
    <dbReference type="NCBI Taxonomy" id="674079"/>
    <lineage>
        <taxon>Bacteria</taxon>
        <taxon>Bacillati</taxon>
        <taxon>Actinomycetota</taxon>
        <taxon>Actinomycetes</taxon>
        <taxon>Micrococcales</taxon>
        <taxon>Microbacteriaceae</taxon>
        <taxon>Marisediminicola</taxon>
    </lineage>
</organism>
<reference evidence="4 5" key="1">
    <citation type="submission" date="2016-09" db="EMBL/GenBank/DDBJ databases">
        <title>Complete genome sequence of microbes from the polar regions.</title>
        <authorList>
            <person name="Liao L."/>
            <person name="Chen B."/>
        </authorList>
    </citation>
    <scope>NUCLEOTIDE SEQUENCE [LARGE SCALE GENOMIC DNA]</scope>
    <source>
        <strain evidence="4 5">ZS314</strain>
    </source>
</reference>
<feature type="transmembrane region" description="Helical" evidence="2">
    <location>
        <begin position="89"/>
        <end position="108"/>
    </location>
</feature>
<dbReference type="Proteomes" id="UP000464507">
    <property type="component" value="Chromosome"/>
</dbReference>
<keyword evidence="2" id="KW-0812">Transmembrane</keyword>
<evidence type="ECO:0000259" key="3">
    <source>
        <dbReference type="Pfam" id="PF00892"/>
    </source>
</evidence>
<feature type="transmembrane region" description="Helical" evidence="2">
    <location>
        <begin position="247"/>
        <end position="269"/>
    </location>
</feature>
<feature type="transmembrane region" description="Helical" evidence="2">
    <location>
        <begin position="114"/>
        <end position="134"/>
    </location>
</feature>
<keyword evidence="5" id="KW-1185">Reference proteome</keyword>